<dbReference type="InterPro" id="IPR011109">
    <property type="entry name" value="DNA_bind_recombinase_dom"/>
</dbReference>
<evidence type="ECO:0000259" key="1">
    <source>
        <dbReference type="PROSITE" id="PS51736"/>
    </source>
</evidence>
<dbReference type="SUPFAM" id="SSF53041">
    <property type="entry name" value="Resolvase-like"/>
    <property type="match status" value="1"/>
</dbReference>
<accession>A0ABM9Y7T3</accession>
<dbReference type="Pfam" id="PF00239">
    <property type="entry name" value="Resolvase"/>
    <property type="match status" value="1"/>
</dbReference>
<sequence>MNKLRLKMVPSSPQESIKRVLAAEYVRMSTEHQKYSLDNQSEYIREYSLRNNITIIHTYNDAGKSGLNISGRPGLKALLDDVINKKITISAILVYDVSRFGRFQDADEAGHYSHLLRKNGVKIIYCAEPFSEEHPEMFMLGLSFSRHGAASYSRNLSEKVFLGQVNLIKRGYHQGGVAGYGLRRLLIDEHHVPKGILEFGQRKSIQTDRIILSPGPLEEINIVNKIFDMFNLEGKPEIVIATELNRTNVFAENGNKWTRGKIHQILTNEKYIGNSIYNKTSFKLKQRHVNNPEDEWVRFNGAYEPIISIDKFNLAQEIIASRMVIFTDDELLEKLSILLIKRGRLSGIIIDEEELLPSSSTYRSRFGSLLRVYSLIGYNPRQDYTYLETNKVLKGVHSSVIETIIENIYKSNGWVSDSPTEGILNINDEFTLSVNLARCQRLSGNSLRWKIRFNHLSVPDISIAIRMDSLNKSPIDYYIFPSIDAVYNHLSLKEKNTFGLELYNFNTLNPFYHLVRRTTFIEKIKR</sequence>
<evidence type="ECO:0000313" key="2">
    <source>
        <dbReference type="EMBL" id="EEQ09794.1"/>
    </source>
</evidence>
<dbReference type="Gene3D" id="3.90.1750.20">
    <property type="entry name" value="Putative Large Serine Recombinase, Chain B, Domain 2"/>
    <property type="match status" value="1"/>
</dbReference>
<comment type="caution">
    <text evidence="2">The sequence shown here is derived from an EMBL/GenBank/DDBJ whole genome shotgun (WGS) entry which is preliminary data.</text>
</comment>
<dbReference type="PROSITE" id="PS51736">
    <property type="entry name" value="RECOMBINASES_3"/>
    <property type="match status" value="1"/>
</dbReference>
<dbReference type="Proteomes" id="UP000003027">
    <property type="component" value="Unassembled WGS sequence"/>
</dbReference>
<dbReference type="InterPro" id="IPR006119">
    <property type="entry name" value="Resolv_N"/>
</dbReference>
<reference evidence="2" key="1">
    <citation type="submission" date="2008-12" db="EMBL/GenBank/DDBJ databases">
        <title>Annotation of the Yersinia mollaretii ATCC 43969 genome.</title>
        <authorList>
            <person name="Read T.D."/>
            <person name="Akmal A."/>
            <person name="Bishop-Lilly K."/>
            <person name="Chen P.E."/>
            <person name="Cook C."/>
            <person name="Kiley M.P."/>
            <person name="Lentz S."/>
            <person name="Mateczun A."/>
            <person name="Nagarajan N."/>
            <person name="Nolan N."/>
            <person name="Osborne B.I."/>
            <person name="Pop M."/>
            <person name="Sozhamannan S."/>
            <person name="Stewart A.C."/>
            <person name="Sulakvelidze A."/>
            <person name="Thomason B."/>
            <person name="Willner K."/>
            <person name="Zwick M.E."/>
        </authorList>
    </citation>
    <scope>NUCLEOTIDE SEQUENCE [LARGE SCALE GENOMIC DNA]</scope>
    <source>
        <strain evidence="2">ATCC 43969</strain>
    </source>
</reference>
<keyword evidence="3" id="KW-1185">Reference proteome</keyword>
<dbReference type="Gene3D" id="3.40.50.1390">
    <property type="entry name" value="Resolvase, N-terminal catalytic domain"/>
    <property type="match status" value="1"/>
</dbReference>
<proteinExistence type="predicted"/>
<evidence type="ECO:0000313" key="3">
    <source>
        <dbReference type="Proteomes" id="UP000003027"/>
    </source>
</evidence>
<dbReference type="InterPro" id="IPR050639">
    <property type="entry name" value="SSR_resolvase"/>
</dbReference>
<organism evidence="2 3">
    <name type="scientific">Yersinia mollaretii (strain ATCC 43969 / DSM 18520 / CIP 103324 / CNY 7263 / WAIP 204)</name>
    <dbReference type="NCBI Taxonomy" id="349967"/>
    <lineage>
        <taxon>Bacteria</taxon>
        <taxon>Pseudomonadati</taxon>
        <taxon>Pseudomonadota</taxon>
        <taxon>Gammaproteobacteria</taxon>
        <taxon>Enterobacterales</taxon>
        <taxon>Yersiniaceae</taxon>
        <taxon>Yersinia</taxon>
    </lineage>
</organism>
<dbReference type="PANTHER" id="PTHR30461">
    <property type="entry name" value="DNA-INVERTASE FROM LAMBDOID PROPHAGE"/>
    <property type="match status" value="1"/>
</dbReference>
<protein>
    <submittedName>
        <fullName evidence="2">Site-specific recombinase, resolvase family</fullName>
    </submittedName>
</protein>
<dbReference type="PANTHER" id="PTHR30461:SF23">
    <property type="entry name" value="DNA RECOMBINASE-RELATED"/>
    <property type="match status" value="1"/>
</dbReference>
<dbReference type="CDD" id="cd00338">
    <property type="entry name" value="Ser_Recombinase"/>
    <property type="match status" value="1"/>
</dbReference>
<dbReference type="EMBL" id="AALD02000030">
    <property type="protein sequence ID" value="EEQ09794.1"/>
    <property type="molecule type" value="Genomic_DNA"/>
</dbReference>
<dbReference type="SMART" id="SM00857">
    <property type="entry name" value="Resolvase"/>
    <property type="match status" value="1"/>
</dbReference>
<dbReference type="Pfam" id="PF07508">
    <property type="entry name" value="Recombinase"/>
    <property type="match status" value="1"/>
</dbReference>
<feature type="domain" description="Resolvase/invertase-type recombinase catalytic" evidence="1">
    <location>
        <begin position="21"/>
        <end position="171"/>
    </location>
</feature>
<dbReference type="InterPro" id="IPR036162">
    <property type="entry name" value="Resolvase-like_N_sf"/>
</dbReference>
<gene>
    <name evidence="2" type="ORF">ymoll0001_32490</name>
</gene>
<dbReference type="InterPro" id="IPR038109">
    <property type="entry name" value="DNA_bind_recomb_sf"/>
</dbReference>
<name>A0ABM9Y7T3_YERMW</name>